<dbReference type="Proteomes" id="UP000663720">
    <property type="component" value="Chromosome"/>
</dbReference>
<dbReference type="RefSeq" id="WP_207688901.1">
    <property type="nucleotide sequence ID" value="NZ_CP061799.1"/>
</dbReference>
<keyword evidence="2" id="KW-1185">Reference proteome</keyword>
<dbReference type="Gene3D" id="1.20.120.330">
    <property type="entry name" value="Nucleotidyltransferases domain 2"/>
    <property type="match status" value="1"/>
</dbReference>
<dbReference type="AlphaFoldDB" id="A0A975GIY1"/>
<organism evidence="1 2">
    <name type="scientific">Desulfonema limicola</name>
    <dbReference type="NCBI Taxonomy" id="45656"/>
    <lineage>
        <taxon>Bacteria</taxon>
        <taxon>Pseudomonadati</taxon>
        <taxon>Thermodesulfobacteriota</taxon>
        <taxon>Desulfobacteria</taxon>
        <taxon>Desulfobacterales</taxon>
        <taxon>Desulfococcaceae</taxon>
        <taxon>Desulfonema</taxon>
    </lineage>
</organism>
<dbReference type="EMBL" id="CP061799">
    <property type="protein sequence ID" value="QTA83055.1"/>
    <property type="molecule type" value="Genomic_DNA"/>
</dbReference>
<gene>
    <name evidence="1" type="ORF">dnl_54480</name>
</gene>
<name>A0A975GIY1_9BACT</name>
<evidence type="ECO:0000313" key="2">
    <source>
        <dbReference type="Proteomes" id="UP000663720"/>
    </source>
</evidence>
<protein>
    <recommendedName>
        <fullName evidence="3">HEPN domain-containing protein</fullName>
    </recommendedName>
</protein>
<reference evidence="1" key="1">
    <citation type="journal article" date="2021" name="Microb. Physiol.">
        <title>Proteogenomic Insights into the Physiology of Marine, Sulfate-Reducing, Filamentous Desulfonema limicola and Desulfonema magnum.</title>
        <authorList>
            <person name="Schnaars V."/>
            <person name="Wohlbrand L."/>
            <person name="Scheve S."/>
            <person name="Hinrichs C."/>
            <person name="Reinhardt R."/>
            <person name="Rabus R."/>
        </authorList>
    </citation>
    <scope>NUCLEOTIDE SEQUENCE</scope>
    <source>
        <strain evidence="1">5ac10</strain>
    </source>
</reference>
<evidence type="ECO:0000313" key="1">
    <source>
        <dbReference type="EMBL" id="QTA83055.1"/>
    </source>
</evidence>
<dbReference type="KEGG" id="dli:dnl_54480"/>
<accession>A0A975GIY1</accession>
<evidence type="ECO:0008006" key="3">
    <source>
        <dbReference type="Google" id="ProtNLM"/>
    </source>
</evidence>
<proteinExistence type="predicted"/>
<sequence>MSFDWRNYKILAEYLYKNVNAFPDREACFRALISRAYYSVFCSVRDYIKQTYGISFTKSEHQAIPLYLKKTNDKLQQKIGRQLEGFFDDRVNADYKENWHNKQNIVMTAGKSLKIANDIFKCLDELNSSSKRKKITKPITFKRN</sequence>